<feature type="region of interest" description="Disordered" evidence="1">
    <location>
        <begin position="197"/>
        <end position="216"/>
    </location>
</feature>
<keyword evidence="3" id="KW-1185">Reference proteome</keyword>
<evidence type="ECO:0000313" key="2">
    <source>
        <dbReference type="EMBL" id="OXA40406.1"/>
    </source>
</evidence>
<dbReference type="OrthoDB" id="5355499at2759"/>
<organism evidence="2 3">
    <name type="scientific">Folsomia candida</name>
    <name type="common">Springtail</name>
    <dbReference type="NCBI Taxonomy" id="158441"/>
    <lineage>
        <taxon>Eukaryota</taxon>
        <taxon>Metazoa</taxon>
        <taxon>Ecdysozoa</taxon>
        <taxon>Arthropoda</taxon>
        <taxon>Hexapoda</taxon>
        <taxon>Collembola</taxon>
        <taxon>Entomobryomorpha</taxon>
        <taxon>Isotomoidea</taxon>
        <taxon>Isotomidae</taxon>
        <taxon>Proisotominae</taxon>
        <taxon>Folsomia</taxon>
    </lineage>
</organism>
<evidence type="ECO:0000256" key="1">
    <source>
        <dbReference type="SAM" id="MobiDB-lite"/>
    </source>
</evidence>
<proteinExistence type="predicted"/>
<protein>
    <submittedName>
        <fullName evidence="2">Uncharacterized protein</fullName>
    </submittedName>
</protein>
<gene>
    <name evidence="2" type="ORF">Fcan01_24927</name>
</gene>
<name>A0A226D821_FOLCA</name>
<reference evidence="2 3" key="1">
    <citation type="submission" date="2015-12" db="EMBL/GenBank/DDBJ databases">
        <title>The genome of Folsomia candida.</title>
        <authorList>
            <person name="Faddeeva A."/>
            <person name="Derks M.F."/>
            <person name="Anvar Y."/>
            <person name="Smit S."/>
            <person name="Van Straalen N."/>
            <person name="Roelofs D."/>
        </authorList>
    </citation>
    <scope>NUCLEOTIDE SEQUENCE [LARGE SCALE GENOMIC DNA]</scope>
    <source>
        <strain evidence="2 3">VU population</strain>
        <tissue evidence="2">Whole body</tissue>
    </source>
</reference>
<sequence length="394" mass="45340">MAQTQGVHYKSVNWGKDRPAAGQYRSEDLKLAFETTGREIDRYFTLRRPNTNGDFCWTEVSFHKDIVYGESKILDDFIDSWNGNLFERPELDNLNELHFRRMLGVFYCYDMNYIEDEQELEELHRIANLFKAQSVEEFCCEKLAKFAPRASSSSEGSASDWVVLVNAEVDEETSPASTTPDPPKFPDQIVEVSAKDTWPGNDGVPQTPGKSEFSTKKTTMSSIKAEILSDVIASLKPELTQELAAGMKDEIKETILKDLRSEIEDHLRSDDDLKDQLVSEIKDILREEIKQELMNDADLKAELLADIHKKIVKDHDLTKDLVDELKQEFIPKLKDDVKSEIFDELKEKLKTMLLDDDAMRDELVEEIRSDILDDAELKKELRQSLMDSIRNDFL</sequence>
<accession>A0A226D821</accession>
<evidence type="ECO:0000313" key="3">
    <source>
        <dbReference type="Proteomes" id="UP000198287"/>
    </source>
</evidence>
<dbReference type="EMBL" id="LNIX01000034">
    <property type="protein sequence ID" value="OXA40406.1"/>
    <property type="molecule type" value="Genomic_DNA"/>
</dbReference>
<comment type="caution">
    <text evidence="2">The sequence shown here is derived from an EMBL/GenBank/DDBJ whole genome shotgun (WGS) entry which is preliminary data.</text>
</comment>
<dbReference type="Proteomes" id="UP000198287">
    <property type="component" value="Unassembled WGS sequence"/>
</dbReference>
<dbReference type="AlphaFoldDB" id="A0A226D821"/>